<dbReference type="Gene3D" id="3.40.50.1910">
    <property type="match status" value="1"/>
</dbReference>
<feature type="compositionally biased region" description="Polar residues" evidence="2">
    <location>
        <begin position="347"/>
        <end position="360"/>
    </location>
</feature>
<evidence type="ECO:0000256" key="1">
    <source>
        <dbReference type="ARBA" id="ARBA00009884"/>
    </source>
</evidence>
<accession>A0A428TTY3</accession>
<keyword evidence="4" id="KW-1185">Reference proteome</keyword>
<dbReference type="Pfam" id="PF00995">
    <property type="entry name" value="Sec1"/>
    <property type="match status" value="1"/>
</dbReference>
<dbReference type="STRING" id="1325735.A0A428TTY3"/>
<feature type="region of interest" description="Disordered" evidence="2">
    <location>
        <begin position="270"/>
        <end position="369"/>
    </location>
</feature>
<dbReference type="AlphaFoldDB" id="A0A428TTY3"/>
<comment type="similarity">
    <text evidence="1">Belongs to the STXBP/unc-18/SEC1 family.</text>
</comment>
<dbReference type="GO" id="GO:0016192">
    <property type="term" value="P:vesicle-mediated transport"/>
    <property type="evidence" value="ECO:0007669"/>
    <property type="project" value="InterPro"/>
</dbReference>
<comment type="caution">
    <text evidence="3">The sequence shown here is derived from an EMBL/GenBank/DDBJ whole genome shotgun (WGS) entry which is preliminary data.</text>
</comment>
<dbReference type="PANTHER" id="PTHR11679">
    <property type="entry name" value="VESICLE PROTEIN SORTING-ASSOCIATED"/>
    <property type="match status" value="1"/>
</dbReference>
<protein>
    <recommendedName>
        <fullName evidence="5">Sec1 family protein</fullName>
    </recommendedName>
</protein>
<feature type="compositionally biased region" description="Low complexity" evidence="2">
    <location>
        <begin position="308"/>
        <end position="318"/>
    </location>
</feature>
<proteinExistence type="inferred from homology"/>
<dbReference type="InterPro" id="IPR027482">
    <property type="entry name" value="Sec1-like_dom2"/>
</dbReference>
<dbReference type="InterPro" id="IPR036045">
    <property type="entry name" value="Sec1-like_sf"/>
</dbReference>
<dbReference type="EMBL" id="NKCK01000052">
    <property type="protein sequence ID" value="RSM05517.1"/>
    <property type="molecule type" value="Genomic_DNA"/>
</dbReference>
<evidence type="ECO:0000313" key="3">
    <source>
        <dbReference type="EMBL" id="RSM05517.1"/>
    </source>
</evidence>
<organism evidence="3 4">
    <name type="scientific">Fusarium oligoseptatum</name>
    <dbReference type="NCBI Taxonomy" id="2604345"/>
    <lineage>
        <taxon>Eukaryota</taxon>
        <taxon>Fungi</taxon>
        <taxon>Dikarya</taxon>
        <taxon>Ascomycota</taxon>
        <taxon>Pezizomycotina</taxon>
        <taxon>Sordariomycetes</taxon>
        <taxon>Hypocreomycetidae</taxon>
        <taxon>Hypocreales</taxon>
        <taxon>Nectriaceae</taxon>
        <taxon>Fusarium</taxon>
        <taxon>Fusarium solani species complex</taxon>
    </lineage>
</organism>
<evidence type="ECO:0008006" key="5">
    <source>
        <dbReference type="Google" id="ProtNLM"/>
    </source>
</evidence>
<dbReference type="InterPro" id="IPR043127">
    <property type="entry name" value="Sec-1-like_dom3a"/>
</dbReference>
<sequence>MLAGLPQFQEMKEAYSLHLTMAQECMNIFQKHKLMDISNVEQTLATGLDEDFRRPKNVLDTVVRLLDDEAVSLPDRLRLIVMFILYRDGVIQEDIKRLIAHSNLQQTDCQVIENFAHLGGLMTHGLKDVRQPPPPLFPIDTKATQLSEEYGLARYEPALKHMLDALARGVLEQTHFPYVKPPLDPNEDLLIAQGGSLRAGRPNWAAAGRRPPENRQRIIVFMAGGATYSESRACYEVGAEKSRDIILATSHMLSPQLFVRQVSDLSRDKRQLDLPLERPKRHAPAHLYERPAPPRPPPQQQAPPQQPGGPARRPIQGGLPSQPRPGNAPPTAAMGNMSLNPHGGSNGASRPNSHHSSSGYHQEDGGKIPQREEAEEFPGYKEVGLFQRECFLRGCSVVAAGSAVRYDWDRRFNRGAKEAWSEERWQKLFKYRPG</sequence>
<gene>
    <name evidence="3" type="ORF">CEP52_006204</name>
</gene>
<dbReference type="Gene3D" id="3.90.830.10">
    <property type="entry name" value="Syntaxin Binding Protein 1, Chain A, domain 2"/>
    <property type="match status" value="1"/>
</dbReference>
<feature type="compositionally biased region" description="Pro residues" evidence="2">
    <location>
        <begin position="291"/>
        <end position="307"/>
    </location>
</feature>
<evidence type="ECO:0000256" key="2">
    <source>
        <dbReference type="SAM" id="MobiDB-lite"/>
    </source>
</evidence>
<reference evidence="3 4" key="1">
    <citation type="submission" date="2017-06" db="EMBL/GenBank/DDBJ databases">
        <title>Comparative genomic analysis of Ambrosia Fusariam Clade fungi.</title>
        <authorList>
            <person name="Stajich J.E."/>
            <person name="Carrillo J."/>
            <person name="Kijimoto T."/>
            <person name="Eskalen A."/>
            <person name="O'Donnell K."/>
            <person name="Kasson M."/>
        </authorList>
    </citation>
    <scope>NUCLEOTIDE SEQUENCE [LARGE SCALE GENOMIC DNA]</scope>
    <source>
        <strain evidence="3 4">NRRL62579</strain>
    </source>
</reference>
<dbReference type="Proteomes" id="UP000287144">
    <property type="component" value="Unassembled WGS sequence"/>
</dbReference>
<name>A0A428TTY3_9HYPO</name>
<dbReference type="SUPFAM" id="SSF56815">
    <property type="entry name" value="Sec1/munc18-like (SM) proteins"/>
    <property type="match status" value="1"/>
</dbReference>
<dbReference type="InterPro" id="IPR001619">
    <property type="entry name" value="Sec1-like"/>
</dbReference>
<dbReference type="Gene3D" id="1.25.40.60">
    <property type="match status" value="1"/>
</dbReference>
<evidence type="ECO:0000313" key="4">
    <source>
        <dbReference type="Proteomes" id="UP000287144"/>
    </source>
</evidence>